<dbReference type="PANTHER" id="PTHR43248">
    <property type="entry name" value="2-SUCCINYL-6-HYDROXY-2,4-CYCLOHEXADIENE-1-CARBOXYLATE SYNTHASE"/>
    <property type="match status" value="1"/>
</dbReference>
<comment type="similarity">
    <text evidence="1">Belongs to the peptidase S33 family.</text>
</comment>
<dbReference type="Proteomes" id="UP000575985">
    <property type="component" value="Unassembled WGS sequence"/>
</dbReference>
<dbReference type="AlphaFoldDB" id="A0A853BJK8"/>
<evidence type="ECO:0000256" key="2">
    <source>
        <dbReference type="ARBA" id="ARBA00022729"/>
    </source>
</evidence>
<dbReference type="SUPFAM" id="SSF53474">
    <property type="entry name" value="alpha/beta-Hydrolases"/>
    <property type="match status" value="1"/>
</dbReference>
<dbReference type="GO" id="GO:0016787">
    <property type="term" value="F:hydrolase activity"/>
    <property type="evidence" value="ECO:0007669"/>
    <property type="project" value="UniProtKB-KW"/>
</dbReference>
<evidence type="ECO:0000313" key="7">
    <source>
        <dbReference type="Proteomes" id="UP000575985"/>
    </source>
</evidence>
<feature type="compositionally biased region" description="Low complexity" evidence="4">
    <location>
        <begin position="221"/>
        <end position="242"/>
    </location>
</feature>
<dbReference type="PANTHER" id="PTHR43248:SF29">
    <property type="entry name" value="TRIPEPTIDYL AMINOPEPTIDASE"/>
    <property type="match status" value="1"/>
</dbReference>
<evidence type="ECO:0000313" key="6">
    <source>
        <dbReference type="EMBL" id="NYI95688.1"/>
    </source>
</evidence>
<dbReference type="InterPro" id="IPR029058">
    <property type="entry name" value="AB_hydrolase_fold"/>
</dbReference>
<evidence type="ECO:0000256" key="3">
    <source>
        <dbReference type="ARBA" id="ARBA00022801"/>
    </source>
</evidence>
<accession>A0A853BJK8</accession>
<dbReference type="Pfam" id="PF00561">
    <property type="entry name" value="Abhydrolase_1"/>
    <property type="match status" value="1"/>
</dbReference>
<dbReference type="Gene3D" id="3.40.50.1820">
    <property type="entry name" value="alpha/beta hydrolase"/>
    <property type="match status" value="1"/>
</dbReference>
<comment type="caution">
    <text evidence="6">The sequence shown here is derived from an EMBL/GenBank/DDBJ whole genome shotgun (WGS) entry which is preliminary data.</text>
</comment>
<name>A0A853BJK8_9ACTN</name>
<feature type="compositionally biased region" description="Polar residues" evidence="4">
    <location>
        <begin position="245"/>
        <end position="257"/>
    </location>
</feature>
<evidence type="ECO:0000256" key="4">
    <source>
        <dbReference type="SAM" id="MobiDB-lite"/>
    </source>
</evidence>
<gene>
    <name evidence="6" type="ORF">HNR12_001965</name>
</gene>
<dbReference type="InterPro" id="IPR000073">
    <property type="entry name" value="AB_hydrolase_1"/>
</dbReference>
<evidence type="ECO:0000256" key="1">
    <source>
        <dbReference type="ARBA" id="ARBA00010088"/>
    </source>
</evidence>
<keyword evidence="3" id="KW-0378">Hydrolase</keyword>
<feature type="region of interest" description="Disordered" evidence="4">
    <location>
        <begin position="216"/>
        <end position="257"/>
    </location>
</feature>
<dbReference type="EMBL" id="JACCFO010000001">
    <property type="protein sequence ID" value="NYI95688.1"/>
    <property type="molecule type" value="Genomic_DNA"/>
</dbReference>
<proteinExistence type="inferred from homology"/>
<reference evidence="6 7" key="1">
    <citation type="submission" date="2020-07" db="EMBL/GenBank/DDBJ databases">
        <title>Sequencing the genomes of 1000 actinobacteria strains.</title>
        <authorList>
            <person name="Klenk H.-P."/>
        </authorList>
    </citation>
    <scope>NUCLEOTIDE SEQUENCE [LARGE SCALE GENOMIC DNA]</scope>
    <source>
        <strain evidence="6 7">DSM 45927</strain>
    </source>
</reference>
<sequence length="257" mass="27038">MDPRGVGHSAPVSCGFTADQEYYGNIPPYAADDAAVAEQAALAEAVADQCAANDPHGRLRHITTANTARDLDRIRAALGEDRASYFGLSYGSALGAAYASMFPDRTDRVVLDSNLGGAHLSRDAMRRFGLGAEEAFPDFARWAAARHASYGLGRTPEAVRATYTELAERLDHTPVAGVDGRVFRLATSVGLYGEAQYAPTARLWESVRDSDEAAVRRHLADSGVPVGPPAAGAGAADPAPGAQLSLPTTTPGRRSSR</sequence>
<protein>
    <submittedName>
        <fullName evidence="6">Pimeloyl-ACP methyl ester carboxylesterase</fullName>
    </submittedName>
</protein>
<keyword evidence="7" id="KW-1185">Reference proteome</keyword>
<organism evidence="6 7">
    <name type="scientific">Streptomonospora nanhaiensis</name>
    <dbReference type="NCBI Taxonomy" id="1323731"/>
    <lineage>
        <taxon>Bacteria</taxon>
        <taxon>Bacillati</taxon>
        <taxon>Actinomycetota</taxon>
        <taxon>Actinomycetes</taxon>
        <taxon>Streptosporangiales</taxon>
        <taxon>Nocardiopsidaceae</taxon>
        <taxon>Streptomonospora</taxon>
    </lineage>
</organism>
<feature type="domain" description="AB hydrolase-1" evidence="5">
    <location>
        <begin position="1"/>
        <end position="150"/>
    </location>
</feature>
<keyword evidence="2" id="KW-0732">Signal</keyword>
<evidence type="ECO:0000259" key="5">
    <source>
        <dbReference type="Pfam" id="PF00561"/>
    </source>
</evidence>
<dbReference type="InterPro" id="IPR051601">
    <property type="entry name" value="Serine_prot/Carboxylest_S33"/>
</dbReference>